<feature type="region of interest" description="Disordered" evidence="11">
    <location>
        <begin position="260"/>
        <end position="293"/>
    </location>
</feature>
<proteinExistence type="inferred from homology"/>
<dbReference type="PROSITE" id="PS50294">
    <property type="entry name" value="WD_REPEATS_REGION"/>
    <property type="match status" value="2"/>
</dbReference>
<dbReference type="PANTHER" id="PTHR11024">
    <property type="entry name" value="NUCLEAR PORE COMPLEX PROTEIN SEC13 / SEH1 FAMILY MEMBER"/>
    <property type="match status" value="1"/>
</dbReference>
<dbReference type="PROSITE" id="PS00678">
    <property type="entry name" value="WD_REPEATS_1"/>
    <property type="match status" value="1"/>
</dbReference>
<evidence type="ECO:0000256" key="2">
    <source>
        <dbReference type="ARBA" id="ARBA00010102"/>
    </source>
</evidence>
<keyword evidence="8" id="KW-0906">Nuclear pore complex</keyword>
<evidence type="ECO:0000256" key="4">
    <source>
        <dbReference type="ARBA" id="ARBA00022574"/>
    </source>
</evidence>
<name>A0A139AKD6_GONPJ</name>
<dbReference type="GO" id="GO:0034198">
    <property type="term" value="P:cellular response to amino acid starvation"/>
    <property type="evidence" value="ECO:0007669"/>
    <property type="project" value="TreeGrafter"/>
</dbReference>
<evidence type="ECO:0000256" key="11">
    <source>
        <dbReference type="SAM" id="MobiDB-lite"/>
    </source>
</evidence>
<dbReference type="InterPro" id="IPR019775">
    <property type="entry name" value="WD40_repeat_CS"/>
</dbReference>
<keyword evidence="9" id="KW-0539">Nucleus</keyword>
<keyword evidence="13" id="KW-1185">Reference proteome</keyword>
<dbReference type="GO" id="GO:0051028">
    <property type="term" value="P:mRNA transport"/>
    <property type="evidence" value="ECO:0007669"/>
    <property type="project" value="UniProtKB-KW"/>
</dbReference>
<accession>A0A139AKD6</accession>
<evidence type="ECO:0000313" key="13">
    <source>
        <dbReference type="Proteomes" id="UP000070544"/>
    </source>
</evidence>
<dbReference type="Pfam" id="PF00400">
    <property type="entry name" value="WD40"/>
    <property type="match status" value="4"/>
</dbReference>
<sequence>MNTVTKFDAQHDDLIHDIAYDYYGKRMATCASDHRIKVWDMDDTGKWILNDSWKAHDGSVLRVSFSHPEHFSLLASCSLDRTARIWEENEAEPRGSGRRWTSRAVLGDGRGVAQAVAFAPNWSGLKLATVSSDSRLRLYEALDPSNPAQWTMVDDVPFSSSTPSPSPASTPSRDVDSPYTLSWSTSRFYPAQLVVGCGKENVARILRRDPITNRWSSAEVLAGAADAILDVAWAPNVGRSYHLIATASRDHHVRIYKLTPEHSSSSAPGTPSEEQTSAPNNSRRTSSAVTASPKGPLKYRAELVMDDASHSAEVWRCAWNVTGTSLATSGEDGRVRVWKASFLEEWKCVSVVGAEVPLESMQGDAY</sequence>
<keyword evidence="6" id="KW-0509">mRNA transport</keyword>
<comment type="subcellular location">
    <subcellularLocation>
        <location evidence="1">Nucleus</location>
        <location evidence="1">Nuclear pore complex</location>
    </subcellularLocation>
</comment>
<evidence type="ECO:0000313" key="12">
    <source>
        <dbReference type="EMBL" id="KXS17004.1"/>
    </source>
</evidence>
<dbReference type="InterPro" id="IPR036322">
    <property type="entry name" value="WD40_repeat_dom_sf"/>
</dbReference>
<dbReference type="STRING" id="1344416.A0A139AKD6"/>
<evidence type="ECO:0000256" key="3">
    <source>
        <dbReference type="ARBA" id="ARBA00022448"/>
    </source>
</evidence>
<feature type="repeat" description="WD" evidence="10">
    <location>
        <begin position="307"/>
        <end position="339"/>
    </location>
</feature>
<comment type="similarity">
    <text evidence="2">Belongs to the WD repeat SEC13 family.</text>
</comment>
<keyword evidence="8" id="KW-0811">Translocation</keyword>
<feature type="repeat" description="WD" evidence="10">
    <location>
        <begin position="53"/>
        <end position="96"/>
    </location>
</feature>
<dbReference type="OMA" id="NAPTRRW"/>
<evidence type="ECO:0000256" key="10">
    <source>
        <dbReference type="PROSITE-ProRule" id="PRU00221"/>
    </source>
</evidence>
<keyword evidence="5" id="KW-0677">Repeat</keyword>
<evidence type="ECO:0000256" key="7">
    <source>
        <dbReference type="ARBA" id="ARBA00022927"/>
    </source>
</evidence>
<evidence type="ECO:0000256" key="8">
    <source>
        <dbReference type="ARBA" id="ARBA00023132"/>
    </source>
</evidence>
<protein>
    <submittedName>
        <fullName evidence="12">WD40 repeat-like protein</fullName>
    </submittedName>
</protein>
<dbReference type="PRINTS" id="PR00320">
    <property type="entry name" value="GPROTEINBRPT"/>
</dbReference>
<dbReference type="PANTHER" id="PTHR11024:SF3">
    <property type="entry name" value="NUCLEOPORIN SEH1"/>
    <property type="match status" value="1"/>
</dbReference>
<dbReference type="GO" id="GO:0005198">
    <property type="term" value="F:structural molecule activity"/>
    <property type="evidence" value="ECO:0007669"/>
    <property type="project" value="InterPro"/>
</dbReference>
<keyword evidence="4 10" id="KW-0853">WD repeat</keyword>
<dbReference type="InterPro" id="IPR015943">
    <property type="entry name" value="WD40/YVTN_repeat-like_dom_sf"/>
</dbReference>
<dbReference type="GO" id="GO:0061700">
    <property type="term" value="C:GATOR2 complex"/>
    <property type="evidence" value="ECO:0007669"/>
    <property type="project" value="EnsemblFungi"/>
</dbReference>
<dbReference type="InterPro" id="IPR020472">
    <property type="entry name" value="WD40_PAC1"/>
</dbReference>
<feature type="compositionally biased region" description="Polar residues" evidence="11">
    <location>
        <begin position="261"/>
        <end position="290"/>
    </location>
</feature>
<evidence type="ECO:0000256" key="6">
    <source>
        <dbReference type="ARBA" id="ARBA00022816"/>
    </source>
</evidence>
<evidence type="ECO:0000256" key="5">
    <source>
        <dbReference type="ARBA" id="ARBA00022737"/>
    </source>
</evidence>
<dbReference type="GO" id="GO:0015031">
    <property type="term" value="P:protein transport"/>
    <property type="evidence" value="ECO:0007669"/>
    <property type="project" value="UniProtKB-KW"/>
</dbReference>
<dbReference type="GO" id="GO:0034399">
    <property type="term" value="C:nuclear periphery"/>
    <property type="evidence" value="ECO:0007669"/>
    <property type="project" value="EnsemblFungi"/>
</dbReference>
<dbReference type="PROSITE" id="PS50082">
    <property type="entry name" value="WD_REPEATS_2"/>
    <property type="match status" value="3"/>
</dbReference>
<dbReference type="Proteomes" id="UP000070544">
    <property type="component" value="Unassembled WGS sequence"/>
</dbReference>
<dbReference type="GO" id="GO:1904263">
    <property type="term" value="P:positive regulation of TORC1 signaling"/>
    <property type="evidence" value="ECO:0007669"/>
    <property type="project" value="EnsemblFungi"/>
</dbReference>
<feature type="compositionally biased region" description="Low complexity" evidence="11">
    <location>
        <begin position="157"/>
        <end position="172"/>
    </location>
</feature>
<dbReference type="InterPro" id="IPR037363">
    <property type="entry name" value="Sec13/Seh1_fam"/>
</dbReference>
<dbReference type="SUPFAM" id="SSF50978">
    <property type="entry name" value="WD40 repeat-like"/>
    <property type="match status" value="1"/>
</dbReference>
<evidence type="ECO:0000256" key="9">
    <source>
        <dbReference type="ARBA" id="ARBA00023242"/>
    </source>
</evidence>
<feature type="repeat" description="WD" evidence="10">
    <location>
        <begin position="8"/>
        <end position="42"/>
    </location>
</feature>
<keyword evidence="3" id="KW-0813">Transport</keyword>
<dbReference type="GO" id="GO:0031080">
    <property type="term" value="C:nuclear pore outer ring"/>
    <property type="evidence" value="ECO:0007669"/>
    <property type="project" value="EnsemblFungi"/>
</dbReference>
<dbReference type="AlphaFoldDB" id="A0A139AKD6"/>
<dbReference type="InterPro" id="IPR001680">
    <property type="entry name" value="WD40_rpt"/>
</dbReference>
<reference evidence="12 13" key="1">
    <citation type="journal article" date="2015" name="Genome Biol. Evol.">
        <title>Phylogenomic analyses indicate that early fungi evolved digesting cell walls of algal ancestors of land plants.</title>
        <authorList>
            <person name="Chang Y."/>
            <person name="Wang S."/>
            <person name="Sekimoto S."/>
            <person name="Aerts A.L."/>
            <person name="Choi C."/>
            <person name="Clum A."/>
            <person name="LaButti K.M."/>
            <person name="Lindquist E.A."/>
            <person name="Yee Ngan C."/>
            <person name="Ohm R.A."/>
            <person name="Salamov A.A."/>
            <person name="Grigoriev I.V."/>
            <person name="Spatafora J.W."/>
            <person name="Berbee M.L."/>
        </authorList>
    </citation>
    <scope>NUCLEOTIDE SEQUENCE [LARGE SCALE GENOMIC DNA]</scope>
    <source>
        <strain evidence="12 13">JEL478</strain>
    </source>
</reference>
<evidence type="ECO:0000256" key="1">
    <source>
        <dbReference type="ARBA" id="ARBA00004567"/>
    </source>
</evidence>
<keyword evidence="7" id="KW-0653">Protein transport</keyword>
<feature type="region of interest" description="Disordered" evidence="11">
    <location>
        <begin position="154"/>
        <end position="176"/>
    </location>
</feature>
<dbReference type="Gene3D" id="2.130.10.10">
    <property type="entry name" value="YVTN repeat-like/Quinoprotein amine dehydrogenase"/>
    <property type="match status" value="1"/>
</dbReference>
<dbReference type="SMART" id="SM00320">
    <property type="entry name" value="WD40"/>
    <property type="match status" value="5"/>
</dbReference>
<dbReference type="EMBL" id="KQ965749">
    <property type="protein sequence ID" value="KXS17004.1"/>
    <property type="molecule type" value="Genomic_DNA"/>
</dbReference>
<organism evidence="12 13">
    <name type="scientific">Gonapodya prolifera (strain JEL478)</name>
    <name type="common">Monoblepharis prolifera</name>
    <dbReference type="NCBI Taxonomy" id="1344416"/>
    <lineage>
        <taxon>Eukaryota</taxon>
        <taxon>Fungi</taxon>
        <taxon>Fungi incertae sedis</taxon>
        <taxon>Chytridiomycota</taxon>
        <taxon>Chytridiomycota incertae sedis</taxon>
        <taxon>Monoblepharidomycetes</taxon>
        <taxon>Monoblepharidales</taxon>
        <taxon>Gonapodyaceae</taxon>
        <taxon>Gonapodya</taxon>
    </lineage>
</organism>
<dbReference type="OrthoDB" id="5566198at2759"/>
<gene>
    <name evidence="12" type="ORF">M427DRAFT_110746</name>
</gene>